<evidence type="ECO:0000313" key="4">
    <source>
        <dbReference type="Proteomes" id="UP000307362"/>
    </source>
</evidence>
<accession>A0A4Q7IMG5</accession>
<dbReference type="Proteomes" id="UP000307362">
    <property type="component" value="Unassembled WGS sequence"/>
</dbReference>
<organism evidence="1 3">
    <name type="scientific">Pseudoalteromonas phenolica</name>
    <dbReference type="NCBI Taxonomy" id="161398"/>
    <lineage>
        <taxon>Bacteria</taxon>
        <taxon>Pseudomonadati</taxon>
        <taxon>Pseudomonadota</taxon>
        <taxon>Gammaproteobacteria</taxon>
        <taxon>Alteromonadales</taxon>
        <taxon>Pseudoalteromonadaceae</taxon>
        <taxon>Pseudoalteromonas</taxon>
    </lineage>
</organism>
<reference evidence="4" key="3">
    <citation type="submission" date="2019-06" db="EMBL/GenBank/DDBJ databases">
        <title>Co-occurence of chitin degradation, pigmentation and bioactivity in marine Pseudoalteromonas.</title>
        <authorList>
            <person name="Sonnenschein E.C."/>
            <person name="Bech P.K."/>
        </authorList>
    </citation>
    <scope>NUCLEOTIDE SEQUENCE [LARGE SCALE GENOMIC DNA]</scope>
    <source>
        <strain evidence="4">S1189</strain>
    </source>
</reference>
<comment type="caution">
    <text evidence="1">The sequence shown here is derived from an EMBL/GenBank/DDBJ whole genome shotgun (WGS) entry which is preliminary data.</text>
</comment>
<dbReference type="Proteomes" id="UP000291338">
    <property type="component" value="Unassembled WGS sequence"/>
</dbReference>
<evidence type="ECO:0000313" key="2">
    <source>
        <dbReference type="EMBL" id="TMP82962.1"/>
    </source>
</evidence>
<name>A0A4Q7IMG5_9GAMM</name>
<sequence length="121" mass="14162">MNASLEKLLNEIQKLNLVIDERLRLLTQLVDTEYDALFENLVEETTVRNLRIKSLTEINNEFSDFTEEQCDSIKDTLEHSLELDKRLIETFSEQQNSVKKELINLRKKSARVNLYSSNTAK</sequence>
<evidence type="ECO:0000313" key="3">
    <source>
        <dbReference type="Proteomes" id="UP000291338"/>
    </source>
</evidence>
<dbReference type="EMBL" id="PPSX01000050">
    <property type="protein sequence ID" value="RZQ52536.1"/>
    <property type="molecule type" value="Genomic_DNA"/>
</dbReference>
<proteinExistence type="predicted"/>
<reference evidence="2 4" key="1">
    <citation type="submission" date="2017-12" db="EMBL/GenBank/DDBJ databases">
        <authorList>
            <person name="Paulsen S."/>
            <person name="Gram L.K."/>
        </authorList>
    </citation>
    <scope>NUCLEOTIDE SEQUENCE [LARGE SCALE GENOMIC DNA]</scope>
    <source>
        <strain evidence="2 4">S1189</strain>
    </source>
</reference>
<dbReference type="OrthoDB" id="6198791at2"/>
<reference evidence="2" key="4">
    <citation type="submission" date="2019-09" db="EMBL/GenBank/DDBJ databases">
        <title>Co-occurence of chitin degradation, pigmentation and bioactivity in marine Pseudoalteromonas.</title>
        <authorList>
            <person name="Sonnenschein E.C."/>
            <person name="Bech P.K."/>
        </authorList>
    </citation>
    <scope>NUCLEOTIDE SEQUENCE</scope>
    <source>
        <strain evidence="2">S1189</strain>
    </source>
</reference>
<dbReference type="RefSeq" id="WP_130256088.1">
    <property type="nucleotide sequence ID" value="NZ_PNCM01000009.1"/>
</dbReference>
<gene>
    <name evidence="1" type="ORF">C1E23_13540</name>
    <name evidence="2" type="ORF">CWB73_03800</name>
</gene>
<protein>
    <submittedName>
        <fullName evidence="1">Uncharacterized protein</fullName>
    </submittedName>
</protein>
<evidence type="ECO:0000313" key="1">
    <source>
        <dbReference type="EMBL" id="RZQ52536.1"/>
    </source>
</evidence>
<dbReference type="EMBL" id="PNCM01000009">
    <property type="protein sequence ID" value="TMP82962.1"/>
    <property type="molecule type" value="Genomic_DNA"/>
</dbReference>
<dbReference type="AlphaFoldDB" id="A0A4Q7IMG5"/>
<reference evidence="1 3" key="2">
    <citation type="submission" date="2018-01" db="EMBL/GenBank/DDBJ databases">
        <title>Co-occurrence of chitin degradation, pigmentation and bioactivity in marine Pseudoalteromonas.</title>
        <authorList>
            <person name="Paulsen S."/>
            <person name="Gram L."/>
            <person name="Machado H."/>
        </authorList>
    </citation>
    <scope>NUCLEOTIDE SEQUENCE [LARGE SCALE GENOMIC DNA]</scope>
    <source>
        <strain evidence="1 3">S3898</strain>
    </source>
</reference>